<keyword evidence="2" id="KW-0378">Hydrolase</keyword>
<dbReference type="Pfam" id="PF03372">
    <property type="entry name" value="Exo_endo_phos"/>
    <property type="match status" value="1"/>
</dbReference>
<gene>
    <name evidence="4" type="ORF">METZ01_LOCUS462949</name>
</gene>
<evidence type="ECO:0000313" key="4">
    <source>
        <dbReference type="EMBL" id="SVE10095.1"/>
    </source>
</evidence>
<organism evidence="4">
    <name type="scientific">marine metagenome</name>
    <dbReference type="NCBI Taxonomy" id="408172"/>
    <lineage>
        <taxon>unclassified sequences</taxon>
        <taxon>metagenomes</taxon>
        <taxon>ecological metagenomes</taxon>
    </lineage>
</organism>
<keyword evidence="1" id="KW-0732">Signal</keyword>
<dbReference type="InterPro" id="IPR038772">
    <property type="entry name" value="Sph/SMPD2-like"/>
</dbReference>
<dbReference type="SUPFAM" id="SSF56219">
    <property type="entry name" value="DNase I-like"/>
    <property type="match status" value="1"/>
</dbReference>
<dbReference type="Gene3D" id="3.60.10.10">
    <property type="entry name" value="Endonuclease/exonuclease/phosphatase"/>
    <property type="match status" value="1"/>
</dbReference>
<evidence type="ECO:0000256" key="1">
    <source>
        <dbReference type="ARBA" id="ARBA00022729"/>
    </source>
</evidence>
<dbReference type="AlphaFoldDB" id="A0A383ASA1"/>
<feature type="non-terminal residue" evidence="4">
    <location>
        <position position="1"/>
    </location>
</feature>
<accession>A0A383ASA1</accession>
<evidence type="ECO:0000256" key="2">
    <source>
        <dbReference type="ARBA" id="ARBA00022801"/>
    </source>
</evidence>
<dbReference type="CDD" id="cd09078">
    <property type="entry name" value="nSMase"/>
    <property type="match status" value="1"/>
</dbReference>
<evidence type="ECO:0000259" key="3">
    <source>
        <dbReference type="Pfam" id="PF03372"/>
    </source>
</evidence>
<feature type="domain" description="Endonuclease/exonuclease/phosphatase" evidence="3">
    <location>
        <begin position="30"/>
        <end position="250"/>
    </location>
</feature>
<dbReference type="GO" id="GO:0005576">
    <property type="term" value="C:extracellular region"/>
    <property type="evidence" value="ECO:0007669"/>
    <property type="project" value="InterPro"/>
</dbReference>
<dbReference type="InterPro" id="IPR036691">
    <property type="entry name" value="Endo/exonu/phosph_ase_sf"/>
</dbReference>
<dbReference type="InterPro" id="IPR017766">
    <property type="entry name" value="Sphingomyelinase/PLipase_C"/>
</dbReference>
<name>A0A383ASA1_9ZZZZ</name>
<dbReference type="GO" id="GO:0004767">
    <property type="term" value="F:sphingomyelin phosphodiesterase activity"/>
    <property type="evidence" value="ECO:0007669"/>
    <property type="project" value="InterPro"/>
</dbReference>
<dbReference type="PANTHER" id="PTHR16320">
    <property type="entry name" value="SPHINGOMYELINASE FAMILY MEMBER"/>
    <property type="match status" value="1"/>
</dbReference>
<dbReference type="EMBL" id="UINC01194149">
    <property type="protein sequence ID" value="SVE10095.1"/>
    <property type="molecule type" value="Genomic_DNA"/>
</dbReference>
<dbReference type="InterPro" id="IPR005135">
    <property type="entry name" value="Endo/exonuclease/phosphatase"/>
</dbReference>
<proteinExistence type="predicted"/>
<feature type="non-terminal residue" evidence="4">
    <location>
        <position position="250"/>
    </location>
</feature>
<sequence length="250" mass="28729">LTNQTILCAQPLASTESFIPADKENTLSVLSWNIYMLPWIVPWKGQSKRARAIVDVIAELDYDVIVIQEAFHKRARKILIEGLRQYYPYQIEPGKGRFLKFNSGVFIISKIPLQLIDKIKYKECKLFFQDCRANKGATMVELEKDNQKFQLIATHVQAERGEKFDNIRESQFKEITDRFIIPNKKENIPILVTGDLNTRLSTEKQYNNMLKILNANDGKLIGNFTYTYGGVLNDMTGKTVGKGKVLDYIL</sequence>
<protein>
    <recommendedName>
        <fullName evidence="3">Endonuclease/exonuclease/phosphatase domain-containing protein</fullName>
    </recommendedName>
</protein>
<reference evidence="4" key="1">
    <citation type="submission" date="2018-05" db="EMBL/GenBank/DDBJ databases">
        <authorList>
            <person name="Lanie J.A."/>
            <person name="Ng W.-L."/>
            <person name="Kazmierczak K.M."/>
            <person name="Andrzejewski T.M."/>
            <person name="Davidsen T.M."/>
            <person name="Wayne K.J."/>
            <person name="Tettelin H."/>
            <person name="Glass J.I."/>
            <person name="Rusch D."/>
            <person name="Podicherti R."/>
            <person name="Tsui H.-C.T."/>
            <person name="Winkler M.E."/>
        </authorList>
    </citation>
    <scope>NUCLEOTIDE SEQUENCE</scope>
</reference>
<dbReference type="PANTHER" id="PTHR16320:SF23">
    <property type="entry name" value="SPHINGOMYELINASE C 1"/>
    <property type="match status" value="1"/>
</dbReference>